<evidence type="ECO:0000313" key="2">
    <source>
        <dbReference type="Proteomes" id="UP001158067"/>
    </source>
</evidence>
<accession>A0ABY1QC02</accession>
<evidence type="ECO:0000313" key="1">
    <source>
        <dbReference type="EMBL" id="SMP66068.1"/>
    </source>
</evidence>
<proteinExistence type="predicted"/>
<evidence type="ECO:0008006" key="3">
    <source>
        <dbReference type="Google" id="ProtNLM"/>
    </source>
</evidence>
<comment type="caution">
    <text evidence="1">The sequence shown here is derived from an EMBL/GenBank/DDBJ whole genome shotgun (WGS) entry which is preliminary data.</text>
</comment>
<name>A0ABY1QC02_9BACT</name>
<protein>
    <recommendedName>
        <fullName evidence="3">DUF1795 domain-containing protein</fullName>
    </recommendedName>
</protein>
<keyword evidence="2" id="KW-1185">Reference proteome</keyword>
<reference evidence="1 2" key="1">
    <citation type="submission" date="2017-05" db="EMBL/GenBank/DDBJ databases">
        <authorList>
            <person name="Varghese N."/>
            <person name="Submissions S."/>
        </authorList>
    </citation>
    <scope>NUCLEOTIDE SEQUENCE [LARGE SCALE GENOMIC DNA]</scope>
    <source>
        <strain evidence="1 2">DSM 25457</strain>
    </source>
</reference>
<dbReference type="EMBL" id="FXUG01000009">
    <property type="protein sequence ID" value="SMP66068.1"/>
    <property type="molecule type" value="Genomic_DNA"/>
</dbReference>
<sequence>MKVAEPSVFEGFGLKFLYPDNWVLVERAKDEGDQGVMFDLPSGGFVSLETLPVTREDEAILSEVDLMLRDQYEEVERESVVLPGADPDERAMDLRFYYLDLMVISRVVLLDAPDSTREQMPIAGRILVQMQAESRDFDANELVFSALLKQIRDTP</sequence>
<dbReference type="Proteomes" id="UP001158067">
    <property type="component" value="Unassembled WGS sequence"/>
</dbReference>
<gene>
    <name evidence="1" type="ORF">SAMN06265222_109183</name>
</gene>
<organism evidence="1 2">
    <name type="scientific">Neorhodopirellula lusitana</name>
    <dbReference type="NCBI Taxonomy" id="445327"/>
    <lineage>
        <taxon>Bacteria</taxon>
        <taxon>Pseudomonadati</taxon>
        <taxon>Planctomycetota</taxon>
        <taxon>Planctomycetia</taxon>
        <taxon>Pirellulales</taxon>
        <taxon>Pirellulaceae</taxon>
        <taxon>Neorhodopirellula</taxon>
    </lineage>
</organism>